<dbReference type="Pfam" id="PF13673">
    <property type="entry name" value="Acetyltransf_10"/>
    <property type="match status" value="1"/>
</dbReference>
<evidence type="ECO:0000313" key="5">
    <source>
        <dbReference type="EMBL" id="CEL24727.1"/>
    </source>
</evidence>
<evidence type="ECO:0000256" key="2">
    <source>
        <dbReference type="ARBA" id="ARBA00023315"/>
    </source>
</evidence>
<dbReference type="RefSeq" id="WP_048085162.1">
    <property type="nucleotide sequence ID" value="NZ_CP006933.1"/>
</dbReference>
<dbReference type="PANTHER" id="PTHR43800:SF1">
    <property type="entry name" value="PEPTIDYL-LYSINE N-ACETYLTRANSFERASE YJAB"/>
    <property type="match status" value="1"/>
</dbReference>
<evidence type="ECO:0000313" key="4">
    <source>
        <dbReference type="EMBL" id="AIS32041.1"/>
    </source>
</evidence>
<accession>A0A089ZB66</accession>
<dbReference type="CDD" id="cd04301">
    <property type="entry name" value="NAT_SF"/>
    <property type="match status" value="1"/>
</dbReference>
<dbReference type="EC" id="2.3.1.-" evidence="6"/>
<dbReference type="EMBL" id="LN734822">
    <property type="protein sequence ID" value="CEL24727.1"/>
    <property type="molecule type" value="Genomic_DNA"/>
</dbReference>
<dbReference type="Proteomes" id="UP000062768">
    <property type="component" value="Chromosome I"/>
</dbReference>
<dbReference type="PATRIC" id="fig|2162.10.peg.1135"/>
<dbReference type="GeneID" id="26739337"/>
<reference evidence="6" key="3">
    <citation type="submission" date="2020-10" db="EMBL/GenBank/DDBJ databases">
        <title>Dehalococcoides mccartyi of a TCE/Cr reducing biochatode.</title>
        <authorList>
            <person name="Matturro B."/>
        </authorList>
    </citation>
    <scope>NUCLEOTIDE SEQUENCE</scope>
    <source>
        <strain evidence="6">Bin2</strain>
    </source>
</reference>
<dbReference type="Proteomes" id="UP000029661">
    <property type="component" value="Chromosome"/>
</dbReference>
<reference evidence="4" key="1">
    <citation type="submission" date="2013-12" db="EMBL/GenBank/DDBJ databases">
        <title>The complete genome sequence of Methanobacterium sp. BRM9.</title>
        <authorList>
            <consortium name="Pastoral Greenhouse Gas Research Consortium"/>
            <person name="Kelly W.J."/>
            <person name="Leahy S.C."/>
            <person name="Perry R."/>
            <person name="Li D."/>
            <person name="Altermann E."/>
            <person name="Lambie S.C."/>
            <person name="Attwood G.T."/>
        </authorList>
    </citation>
    <scope>NUCLEOTIDE SEQUENCE [LARGE SCALE GENOMIC DNA]</scope>
    <source>
        <strain evidence="4">BRM9</strain>
    </source>
</reference>
<protein>
    <submittedName>
        <fullName evidence="4">Acetyltransferase GNAT family</fullName>
    </submittedName>
    <submittedName>
        <fullName evidence="6">N-acetyltransferase</fullName>
        <ecNumber evidence="6">2.3.1.-</ecNumber>
    </submittedName>
</protein>
<dbReference type="AlphaFoldDB" id="A0A089ZB66"/>
<dbReference type="EMBL" id="JADIIL010000031">
    <property type="protein sequence ID" value="MBF4475409.1"/>
    <property type="molecule type" value="Genomic_DNA"/>
</dbReference>
<evidence type="ECO:0000313" key="7">
    <source>
        <dbReference type="Proteomes" id="UP000029661"/>
    </source>
</evidence>
<reference evidence="5" key="2">
    <citation type="submission" date="2014-09" db="EMBL/GenBank/DDBJ databases">
        <authorList>
            <person name="Bishop-Lilly K.A."/>
            <person name="Broomall S.M."/>
            <person name="Chain P.S."/>
            <person name="Chertkov O."/>
            <person name="Coyne S.R."/>
            <person name="Daligault H.E."/>
            <person name="Davenport K.W."/>
            <person name="Erkkila T."/>
            <person name="Frey K.G."/>
            <person name="Gibbons H.S."/>
            <person name="Gu W."/>
            <person name="Jaissle J."/>
            <person name="Johnson S.L."/>
            <person name="Koroleva G.I."/>
            <person name="Ladner J.T."/>
            <person name="Lo C.-C."/>
            <person name="Minogue T.D."/>
            <person name="Munk C."/>
            <person name="Palacios G.F."/>
            <person name="Redden C.L."/>
            <person name="Rosenzweig C.N."/>
            <person name="Scholz M.B."/>
            <person name="Teshima H."/>
            <person name="Xu Y."/>
        </authorList>
    </citation>
    <scope>NUCLEOTIDE SEQUENCE</scope>
    <source>
        <strain evidence="5">Mb9</strain>
    </source>
</reference>
<keyword evidence="1 4" id="KW-0808">Transferase</keyword>
<name>A0A089ZB66_METFO</name>
<dbReference type="NCBIfam" id="NF007853">
    <property type="entry name" value="PRK10562.1"/>
    <property type="match status" value="1"/>
</dbReference>
<dbReference type="STRING" id="2162.BRM9_1226"/>
<dbReference type="GO" id="GO:0016747">
    <property type="term" value="F:acyltransferase activity, transferring groups other than amino-acyl groups"/>
    <property type="evidence" value="ECO:0007669"/>
    <property type="project" value="InterPro"/>
</dbReference>
<evidence type="ECO:0000313" key="6">
    <source>
        <dbReference type="EMBL" id="MBF4475409.1"/>
    </source>
</evidence>
<proteinExistence type="predicted"/>
<dbReference type="EMBL" id="CP006933">
    <property type="protein sequence ID" value="AIS32041.1"/>
    <property type="molecule type" value="Genomic_DNA"/>
</dbReference>
<dbReference type="SUPFAM" id="SSF55729">
    <property type="entry name" value="Acyl-CoA N-acyltransferases (Nat)"/>
    <property type="match status" value="1"/>
</dbReference>
<dbReference type="InterPro" id="IPR016181">
    <property type="entry name" value="Acyl_CoA_acyltransferase"/>
</dbReference>
<dbReference type="KEGG" id="mfc:BRM9_1226"/>
<gene>
    <name evidence="4" type="ORF">BRM9_1226</name>
    <name evidence="6" type="ORF">ISP06_08060</name>
    <name evidence="5" type="ORF">MB9_1088</name>
</gene>
<keyword evidence="2 6" id="KW-0012">Acyltransferase</keyword>
<feature type="domain" description="N-acetyltransferase" evidence="3">
    <location>
        <begin position="1"/>
        <end position="143"/>
    </location>
</feature>
<evidence type="ECO:0000256" key="1">
    <source>
        <dbReference type="ARBA" id="ARBA00022679"/>
    </source>
</evidence>
<dbReference type="OrthoDB" id="43754at2157"/>
<dbReference type="PROSITE" id="PS51186">
    <property type="entry name" value="GNAT"/>
    <property type="match status" value="1"/>
</dbReference>
<sequence>MIKLLESHEVDEVMDVWLETTISAHSFISKKYWTDNYQPLKEGYIPVSTNFIYKKEGLVRGFISVRDNFFIGALFVLEKHQGKGIGGKLLDYCKSRYPYLELSVYIYNVKAVRFYQRHGFLIKSMQSNENSGFMEYIMSWEKKK</sequence>
<organism evidence="4 7">
    <name type="scientific">Methanobacterium formicicum</name>
    <dbReference type="NCBI Taxonomy" id="2162"/>
    <lineage>
        <taxon>Archaea</taxon>
        <taxon>Methanobacteriati</taxon>
        <taxon>Methanobacteriota</taxon>
        <taxon>Methanomada group</taxon>
        <taxon>Methanobacteria</taxon>
        <taxon>Methanobacteriales</taxon>
        <taxon>Methanobacteriaceae</taxon>
        <taxon>Methanobacterium</taxon>
    </lineage>
</organism>
<keyword evidence="8" id="KW-1185">Reference proteome</keyword>
<evidence type="ECO:0000259" key="3">
    <source>
        <dbReference type="PROSITE" id="PS51186"/>
    </source>
</evidence>
<dbReference type="InterPro" id="IPR000182">
    <property type="entry name" value="GNAT_dom"/>
</dbReference>
<dbReference type="PANTHER" id="PTHR43800">
    <property type="entry name" value="PEPTIDYL-LYSINE N-ACETYLTRANSFERASE YJAB"/>
    <property type="match status" value="1"/>
</dbReference>
<evidence type="ECO:0000313" key="8">
    <source>
        <dbReference type="Proteomes" id="UP000062768"/>
    </source>
</evidence>
<dbReference type="Proteomes" id="UP000606900">
    <property type="component" value="Unassembled WGS sequence"/>
</dbReference>
<dbReference type="Gene3D" id="3.40.630.30">
    <property type="match status" value="1"/>
</dbReference>